<dbReference type="PROSITE" id="PS50893">
    <property type="entry name" value="ABC_TRANSPORTER_2"/>
    <property type="match status" value="2"/>
</dbReference>
<dbReference type="InterPro" id="IPR003593">
    <property type="entry name" value="AAA+_ATPase"/>
</dbReference>
<dbReference type="FunFam" id="3.40.50.300:FF:000126">
    <property type="entry name" value="Galactose/methyl galactoside import ATP-binding protein MglA"/>
    <property type="match status" value="1"/>
</dbReference>
<dbReference type="GO" id="GO:0016887">
    <property type="term" value="F:ATP hydrolysis activity"/>
    <property type="evidence" value="ECO:0007669"/>
    <property type="project" value="InterPro"/>
</dbReference>
<evidence type="ECO:0000256" key="8">
    <source>
        <dbReference type="ARBA" id="ARBA00022840"/>
    </source>
</evidence>
<dbReference type="Gene3D" id="3.40.50.300">
    <property type="entry name" value="P-loop containing nucleotide triphosphate hydrolases"/>
    <property type="match status" value="2"/>
</dbReference>
<evidence type="ECO:0000256" key="1">
    <source>
        <dbReference type="ARBA" id="ARBA00004202"/>
    </source>
</evidence>
<dbReference type="InterPro" id="IPR003439">
    <property type="entry name" value="ABC_transporter-like_ATP-bd"/>
</dbReference>
<keyword evidence="3" id="KW-0813">Transport</keyword>
<dbReference type="PANTHER" id="PTHR43790:SF3">
    <property type="entry name" value="D-ALLOSE IMPORT ATP-BINDING PROTEIN ALSA-RELATED"/>
    <property type="match status" value="1"/>
</dbReference>
<evidence type="ECO:0000256" key="6">
    <source>
        <dbReference type="ARBA" id="ARBA00022737"/>
    </source>
</evidence>
<dbReference type="GO" id="GO:0015749">
    <property type="term" value="P:monosaccharide transmembrane transport"/>
    <property type="evidence" value="ECO:0007669"/>
    <property type="project" value="UniProtKB-ARBA"/>
</dbReference>
<organism evidence="12 13">
    <name type="scientific">Halanaerobium salsuginis</name>
    <dbReference type="NCBI Taxonomy" id="29563"/>
    <lineage>
        <taxon>Bacteria</taxon>
        <taxon>Bacillati</taxon>
        <taxon>Bacillota</taxon>
        <taxon>Clostridia</taxon>
        <taxon>Halanaerobiales</taxon>
        <taxon>Halanaerobiaceae</taxon>
        <taxon>Halanaerobium</taxon>
    </lineage>
</organism>
<dbReference type="PROSITE" id="PS00211">
    <property type="entry name" value="ABC_TRANSPORTER_1"/>
    <property type="match status" value="1"/>
</dbReference>
<evidence type="ECO:0000256" key="2">
    <source>
        <dbReference type="ARBA" id="ARBA00004533"/>
    </source>
</evidence>
<evidence type="ECO:0000256" key="5">
    <source>
        <dbReference type="ARBA" id="ARBA00022597"/>
    </source>
</evidence>
<sequence>MYGYLCFVVSILSFKSENSLFYLERLGEFEAIKGVFTMNTNSILELSAITKKFPGVMALDQVDFKLKKGEVHALVGENGAGKSTLIKIISGVHKKDGGLIKFKGKEVEIKGPKHSRDLGISVIYQEFNLVPYLSIAENIFLGRENTKAGTIINQDSINQQTKKILTDLGIKLDPTTRIADLGVAMQQMVEIAKALSMDSEIIIMDEPTAALGESEIEELFKTINNLKAKGISIIYISHRLKELWQVADRVTVFRDGQYINTHLIEETEKELLIKEMVGRELKEQFPTKSSNLQGEILKVEHISRGNQVKDISFSLQKGEILGFAGLVGSGRTELMRTIFGADKKSAGKIIIAGQEVKINTPRDAIENGIAFITEDRKKQGLVLVRSVKENISLTDINQIMNGLVIEADQEADLADEFIEKLNIKTPDREQEVRFLSGGNQQKVVLAKWLIRETKILIFDEPTRGIDVGAKKEFYSLMNELAASGVGIIMVSSELPEILGMSDRIIVMNQGKIAGELDIDAADQEKILSLATKE</sequence>
<evidence type="ECO:0000313" key="13">
    <source>
        <dbReference type="Proteomes" id="UP000199006"/>
    </source>
</evidence>
<feature type="domain" description="ABC transporter" evidence="11">
    <location>
        <begin position="44"/>
        <end position="280"/>
    </location>
</feature>
<gene>
    <name evidence="12" type="ORF">SAMN02983006_01669</name>
</gene>
<dbReference type="CDD" id="cd03215">
    <property type="entry name" value="ABC_Carb_Monos_II"/>
    <property type="match status" value="1"/>
</dbReference>
<dbReference type="Proteomes" id="UP000199006">
    <property type="component" value="Unassembled WGS sequence"/>
</dbReference>
<dbReference type="AlphaFoldDB" id="A0A1I4JCV5"/>
<keyword evidence="8 12" id="KW-0067">ATP-binding</keyword>
<evidence type="ECO:0000256" key="10">
    <source>
        <dbReference type="ARBA" id="ARBA00023136"/>
    </source>
</evidence>
<feature type="domain" description="ABC transporter" evidence="11">
    <location>
        <begin position="292"/>
        <end position="530"/>
    </location>
</feature>
<accession>A0A1I4JCV5</accession>
<keyword evidence="5" id="KW-0762">Sugar transport</keyword>
<dbReference type="GO" id="GO:0005524">
    <property type="term" value="F:ATP binding"/>
    <property type="evidence" value="ECO:0007669"/>
    <property type="project" value="UniProtKB-KW"/>
</dbReference>
<evidence type="ECO:0000256" key="3">
    <source>
        <dbReference type="ARBA" id="ARBA00022448"/>
    </source>
</evidence>
<dbReference type="InterPro" id="IPR017871">
    <property type="entry name" value="ABC_transporter-like_CS"/>
</dbReference>
<evidence type="ECO:0000256" key="4">
    <source>
        <dbReference type="ARBA" id="ARBA00022475"/>
    </source>
</evidence>
<keyword evidence="7" id="KW-0547">Nucleotide-binding</keyword>
<dbReference type="SMART" id="SM00382">
    <property type="entry name" value="AAA"/>
    <property type="match status" value="2"/>
</dbReference>
<dbReference type="GO" id="GO:0005886">
    <property type="term" value="C:plasma membrane"/>
    <property type="evidence" value="ECO:0007669"/>
    <property type="project" value="UniProtKB-SubCell"/>
</dbReference>
<keyword evidence="10" id="KW-0472">Membrane</keyword>
<evidence type="ECO:0000256" key="9">
    <source>
        <dbReference type="ARBA" id="ARBA00022967"/>
    </source>
</evidence>
<keyword evidence="13" id="KW-1185">Reference proteome</keyword>
<keyword evidence="4" id="KW-1003">Cell membrane</keyword>
<dbReference type="InterPro" id="IPR027417">
    <property type="entry name" value="P-loop_NTPase"/>
</dbReference>
<dbReference type="Pfam" id="PF00005">
    <property type="entry name" value="ABC_tran"/>
    <property type="match status" value="2"/>
</dbReference>
<keyword evidence="6" id="KW-0677">Repeat</keyword>
<proteinExistence type="predicted"/>
<reference evidence="12 13" key="1">
    <citation type="submission" date="2016-10" db="EMBL/GenBank/DDBJ databases">
        <authorList>
            <person name="de Groot N.N."/>
        </authorList>
    </citation>
    <scope>NUCLEOTIDE SEQUENCE [LARGE SCALE GENOMIC DNA]</scope>
    <source>
        <strain evidence="12 13">ATCC 51327</strain>
    </source>
</reference>
<name>A0A1I4JCV5_9FIRM</name>
<evidence type="ECO:0000313" key="12">
    <source>
        <dbReference type="EMBL" id="SFL64374.1"/>
    </source>
</evidence>
<comment type="subcellular location">
    <subcellularLocation>
        <location evidence="2">Cell inner membrane</location>
    </subcellularLocation>
    <subcellularLocation>
        <location evidence="1">Cell membrane</location>
        <topology evidence="1">Peripheral membrane protein</topology>
    </subcellularLocation>
</comment>
<dbReference type="STRING" id="29563.SAMN02983006_01669"/>
<keyword evidence="9" id="KW-1278">Translocase</keyword>
<evidence type="ECO:0000259" key="11">
    <source>
        <dbReference type="PROSITE" id="PS50893"/>
    </source>
</evidence>
<dbReference type="EMBL" id="FOTI01000022">
    <property type="protein sequence ID" value="SFL64374.1"/>
    <property type="molecule type" value="Genomic_DNA"/>
</dbReference>
<dbReference type="FunFam" id="3.40.50.300:FF:000127">
    <property type="entry name" value="Ribose import ATP-binding protein RbsA"/>
    <property type="match status" value="1"/>
</dbReference>
<dbReference type="SUPFAM" id="SSF52540">
    <property type="entry name" value="P-loop containing nucleoside triphosphate hydrolases"/>
    <property type="match status" value="2"/>
</dbReference>
<dbReference type="PANTHER" id="PTHR43790">
    <property type="entry name" value="CARBOHYDRATE TRANSPORT ATP-BINDING PROTEIN MG119-RELATED"/>
    <property type="match status" value="1"/>
</dbReference>
<dbReference type="InterPro" id="IPR050107">
    <property type="entry name" value="ABC_carbohydrate_import_ATPase"/>
</dbReference>
<protein>
    <submittedName>
        <fullName evidence="12">Monosaccharide ABC transporter ATP-binding protein, CUT2 family (TC 3.A.1.2.-)</fullName>
    </submittedName>
</protein>
<evidence type="ECO:0000256" key="7">
    <source>
        <dbReference type="ARBA" id="ARBA00022741"/>
    </source>
</evidence>
<dbReference type="CDD" id="cd03216">
    <property type="entry name" value="ABC_Carb_Monos_I"/>
    <property type="match status" value="1"/>
</dbReference>